<reference evidence="1" key="1">
    <citation type="journal article" date="2014" name="Int. J. Syst. Evol. Microbiol.">
        <title>Complete genome sequence of Corynebacterium casei LMG S-19264T (=DSM 44701T), isolated from a smear-ripened cheese.</title>
        <authorList>
            <consortium name="US DOE Joint Genome Institute (JGI-PGF)"/>
            <person name="Walter F."/>
            <person name="Albersmeier A."/>
            <person name="Kalinowski J."/>
            <person name="Ruckert C."/>
        </authorList>
    </citation>
    <scope>NUCLEOTIDE SEQUENCE</scope>
    <source>
        <strain evidence="1">CGMCC 1.15447</strain>
    </source>
</reference>
<gene>
    <name evidence="1" type="ORF">GCM10011507_24120</name>
</gene>
<keyword evidence="2" id="KW-1185">Reference proteome</keyword>
<protein>
    <submittedName>
        <fullName evidence="1">Uncharacterized protein</fullName>
    </submittedName>
</protein>
<organism evidence="1 2">
    <name type="scientific">Edaphobacter acidisoli</name>
    <dbReference type="NCBI Taxonomy" id="2040573"/>
    <lineage>
        <taxon>Bacteria</taxon>
        <taxon>Pseudomonadati</taxon>
        <taxon>Acidobacteriota</taxon>
        <taxon>Terriglobia</taxon>
        <taxon>Terriglobales</taxon>
        <taxon>Acidobacteriaceae</taxon>
        <taxon>Edaphobacter</taxon>
    </lineage>
</organism>
<dbReference type="EMBL" id="BMJB01000001">
    <property type="protein sequence ID" value="GGA71685.1"/>
    <property type="molecule type" value="Genomic_DNA"/>
</dbReference>
<proteinExistence type="predicted"/>
<dbReference type="AlphaFoldDB" id="A0A916RUY7"/>
<comment type="caution">
    <text evidence="1">The sequence shown here is derived from an EMBL/GenBank/DDBJ whole genome shotgun (WGS) entry which is preliminary data.</text>
</comment>
<accession>A0A916RUY7</accession>
<sequence>MVAVRKRVESGSQQNILLNTIGNRAGKIVLRIAAARHHERTQSHRPGAIRTLRRATNFFGVSIAENGHGNGIFKNERLRVVELMRGAAHGDAKCSAGWRGVLHR</sequence>
<name>A0A916RUY7_9BACT</name>
<reference evidence="1" key="2">
    <citation type="submission" date="2020-09" db="EMBL/GenBank/DDBJ databases">
        <authorList>
            <person name="Sun Q."/>
            <person name="Zhou Y."/>
        </authorList>
    </citation>
    <scope>NUCLEOTIDE SEQUENCE</scope>
    <source>
        <strain evidence="1">CGMCC 1.15447</strain>
    </source>
</reference>
<evidence type="ECO:0000313" key="2">
    <source>
        <dbReference type="Proteomes" id="UP000648801"/>
    </source>
</evidence>
<dbReference type="Proteomes" id="UP000648801">
    <property type="component" value="Unassembled WGS sequence"/>
</dbReference>
<evidence type="ECO:0000313" key="1">
    <source>
        <dbReference type="EMBL" id="GGA71685.1"/>
    </source>
</evidence>